<evidence type="ECO:0000256" key="2">
    <source>
        <dbReference type="ARBA" id="ARBA00023043"/>
    </source>
</evidence>
<sequence>IMSAARGGHQAVYDYLYPLVDDETRRCADKHGQKEIAYAIKRKARAVNKLAEKLGDAAVYGKLAQVRQLLAEGADPNAINECGKSPLILAAMYGHMAVMGALLDAGADPNLGSDEDNSQGHTALMEVSGSFWVSNRAEAIGFLVERGADVNARNDSGQTALFAAGSHTDAVKALIAAGADVDIRDNEGNTVMMLGTWAVQQLLRRAGASEEGLNDVALVDVARQGDLAKLEELLQTGVNVNYSDGIALVAAAGEGHLAIVDRLIRSGADVNLGWKTGLTPIADAAYQGYLDVVERLLSAGANPFQRCFDDESNDALDYARTGQAEGHHPGKDHAAIIDRLSQLKASSVQP</sequence>
<feature type="repeat" description="ANK" evidence="3">
    <location>
        <begin position="276"/>
        <end position="302"/>
    </location>
</feature>
<feature type="repeat" description="ANK" evidence="3">
    <location>
        <begin position="82"/>
        <end position="114"/>
    </location>
</feature>
<dbReference type="SUPFAM" id="SSF48403">
    <property type="entry name" value="Ankyrin repeat"/>
    <property type="match status" value="1"/>
</dbReference>
<keyword evidence="2 3" id="KW-0040">ANK repeat</keyword>
<reference evidence="4" key="1">
    <citation type="submission" date="2020-10" db="EMBL/GenBank/DDBJ databases">
        <authorList>
            <person name="Castelo-Branco R."/>
            <person name="Eusebio N."/>
            <person name="Adriana R."/>
            <person name="Vieira A."/>
            <person name="Brugerolle De Fraissinette N."/>
            <person name="Rezende De Castro R."/>
            <person name="Schneider M.P."/>
            <person name="Vasconcelos V."/>
            <person name="Leao P.N."/>
        </authorList>
    </citation>
    <scope>NUCLEOTIDE SEQUENCE</scope>
    <source>
        <strain evidence="4">LEGE 11467</strain>
    </source>
</reference>
<keyword evidence="1" id="KW-0677">Repeat</keyword>
<dbReference type="InterPro" id="IPR002110">
    <property type="entry name" value="Ankyrin_rpt"/>
</dbReference>
<dbReference type="AlphaFoldDB" id="A0A928VYR8"/>
<dbReference type="PROSITE" id="PS50088">
    <property type="entry name" value="ANK_REPEAT"/>
    <property type="match status" value="2"/>
</dbReference>
<dbReference type="Pfam" id="PF00023">
    <property type="entry name" value="Ank"/>
    <property type="match status" value="1"/>
</dbReference>
<dbReference type="EMBL" id="JADEXN010000404">
    <property type="protein sequence ID" value="MBE9042657.1"/>
    <property type="molecule type" value="Genomic_DNA"/>
</dbReference>
<proteinExistence type="predicted"/>
<evidence type="ECO:0000256" key="3">
    <source>
        <dbReference type="PROSITE-ProRule" id="PRU00023"/>
    </source>
</evidence>
<protein>
    <submittedName>
        <fullName evidence="4">Ankyrin repeat domain-containing protein</fullName>
    </submittedName>
</protein>
<feature type="non-terminal residue" evidence="4">
    <location>
        <position position="1"/>
    </location>
</feature>
<keyword evidence="5" id="KW-1185">Reference proteome</keyword>
<evidence type="ECO:0000256" key="1">
    <source>
        <dbReference type="ARBA" id="ARBA00022737"/>
    </source>
</evidence>
<gene>
    <name evidence="4" type="ORF">IQ235_18000</name>
</gene>
<dbReference type="Gene3D" id="1.25.40.20">
    <property type="entry name" value="Ankyrin repeat-containing domain"/>
    <property type="match status" value="3"/>
</dbReference>
<name>A0A928VYR8_9CYAN</name>
<evidence type="ECO:0000313" key="5">
    <source>
        <dbReference type="Proteomes" id="UP000621799"/>
    </source>
</evidence>
<evidence type="ECO:0000313" key="4">
    <source>
        <dbReference type="EMBL" id="MBE9042657.1"/>
    </source>
</evidence>
<dbReference type="SMART" id="SM00248">
    <property type="entry name" value="ANK"/>
    <property type="match status" value="6"/>
</dbReference>
<organism evidence="4 5">
    <name type="scientific">Zarconia navalis LEGE 11467</name>
    <dbReference type="NCBI Taxonomy" id="1828826"/>
    <lineage>
        <taxon>Bacteria</taxon>
        <taxon>Bacillati</taxon>
        <taxon>Cyanobacteriota</taxon>
        <taxon>Cyanophyceae</taxon>
        <taxon>Oscillatoriophycideae</taxon>
        <taxon>Oscillatoriales</taxon>
        <taxon>Oscillatoriales incertae sedis</taxon>
        <taxon>Zarconia</taxon>
        <taxon>Zarconia navalis</taxon>
    </lineage>
</organism>
<dbReference type="RefSeq" id="WP_264322808.1">
    <property type="nucleotide sequence ID" value="NZ_JADEXN010000404.1"/>
</dbReference>
<dbReference type="Proteomes" id="UP000621799">
    <property type="component" value="Unassembled WGS sequence"/>
</dbReference>
<comment type="caution">
    <text evidence="4">The sequence shown here is derived from an EMBL/GenBank/DDBJ whole genome shotgun (WGS) entry which is preliminary data.</text>
</comment>
<dbReference type="PRINTS" id="PR01415">
    <property type="entry name" value="ANKYRIN"/>
</dbReference>
<dbReference type="PROSITE" id="PS50297">
    <property type="entry name" value="ANK_REP_REGION"/>
    <property type="match status" value="2"/>
</dbReference>
<dbReference type="Pfam" id="PF12796">
    <property type="entry name" value="Ank_2"/>
    <property type="match status" value="2"/>
</dbReference>
<accession>A0A928VYR8</accession>
<dbReference type="InterPro" id="IPR036770">
    <property type="entry name" value="Ankyrin_rpt-contain_sf"/>
</dbReference>
<dbReference type="PANTHER" id="PTHR24171">
    <property type="entry name" value="ANKYRIN REPEAT DOMAIN-CONTAINING PROTEIN 39-RELATED"/>
    <property type="match status" value="1"/>
</dbReference>